<evidence type="ECO:0000256" key="2">
    <source>
        <dbReference type="ARBA" id="ARBA00022679"/>
    </source>
</evidence>
<dbReference type="RefSeq" id="XP_013406180.1">
    <property type="nucleotide sequence ID" value="XM_013550726.2"/>
</dbReference>
<gene>
    <name evidence="6" type="primary">LOC106170740</name>
</gene>
<evidence type="ECO:0000313" key="6">
    <source>
        <dbReference type="RefSeq" id="XP_013406180.1"/>
    </source>
</evidence>
<keyword evidence="2 3" id="KW-0808">Transferase</keyword>
<reference evidence="6" key="1">
    <citation type="submission" date="2025-08" db="UniProtKB">
        <authorList>
            <consortium name="RefSeq"/>
        </authorList>
    </citation>
    <scope>IDENTIFICATION</scope>
    <source>
        <tissue evidence="6">Gonads</tissue>
    </source>
</reference>
<dbReference type="InParanoid" id="A0A1S3J707"/>
<dbReference type="PROSITE" id="PS01330">
    <property type="entry name" value="PABS_1"/>
    <property type="match status" value="1"/>
</dbReference>
<accession>A0A1S3J707</accession>
<proteinExistence type="inferred from homology"/>
<dbReference type="STRING" id="7574.A0A1S3J707"/>
<name>A0A1S3J707_LINAN</name>
<dbReference type="GO" id="GO:0006597">
    <property type="term" value="P:spermine biosynthetic process"/>
    <property type="evidence" value="ECO:0007669"/>
    <property type="project" value="InterPro"/>
</dbReference>
<keyword evidence="5" id="KW-1185">Reference proteome</keyword>
<keyword evidence="3" id="KW-0620">Polyamine biosynthesis</keyword>
<dbReference type="FunCoup" id="A0A1S3J707">
    <property type="interactions" value="287"/>
</dbReference>
<dbReference type="AlphaFoldDB" id="A0A1S3J707"/>
<dbReference type="InterPro" id="IPR015576">
    <property type="entry name" value="Spermine_synthase_animal"/>
</dbReference>
<evidence type="ECO:0000259" key="4">
    <source>
        <dbReference type="PROSITE" id="PS51006"/>
    </source>
</evidence>
<dbReference type="KEGG" id="lak:106170740"/>
<dbReference type="InterPro" id="IPR029063">
    <property type="entry name" value="SAM-dependent_MTases_sf"/>
</dbReference>
<dbReference type="InterPro" id="IPR037163">
    <property type="entry name" value="Spermidine_synt_N_sf"/>
</dbReference>
<dbReference type="InterPro" id="IPR030373">
    <property type="entry name" value="PABS_CS"/>
</dbReference>
<dbReference type="Pfam" id="PF01564">
    <property type="entry name" value="Spermine_synth"/>
    <property type="match status" value="1"/>
</dbReference>
<evidence type="ECO:0000256" key="1">
    <source>
        <dbReference type="ARBA" id="ARBA00007867"/>
    </source>
</evidence>
<dbReference type="Pfam" id="PF17284">
    <property type="entry name" value="Spermine_synt_N"/>
    <property type="match status" value="1"/>
</dbReference>
<dbReference type="SUPFAM" id="SSF53335">
    <property type="entry name" value="S-adenosyl-L-methionine-dependent methyltransferases"/>
    <property type="match status" value="1"/>
</dbReference>
<dbReference type="InterPro" id="IPR030374">
    <property type="entry name" value="PABS"/>
</dbReference>
<dbReference type="Gene3D" id="3.40.50.150">
    <property type="entry name" value="Vaccinia Virus protein VP39"/>
    <property type="match status" value="1"/>
</dbReference>
<dbReference type="OrthoDB" id="5953636at2759"/>
<organism evidence="5 6">
    <name type="scientific">Lingula anatina</name>
    <name type="common">Brachiopod</name>
    <name type="synonym">Lingula unguis</name>
    <dbReference type="NCBI Taxonomy" id="7574"/>
    <lineage>
        <taxon>Eukaryota</taxon>
        <taxon>Metazoa</taxon>
        <taxon>Spiralia</taxon>
        <taxon>Lophotrochozoa</taxon>
        <taxon>Brachiopoda</taxon>
        <taxon>Linguliformea</taxon>
        <taxon>Lingulata</taxon>
        <taxon>Lingulida</taxon>
        <taxon>Linguloidea</taxon>
        <taxon>Lingulidae</taxon>
        <taxon>Lingula</taxon>
    </lineage>
</organism>
<protein>
    <submittedName>
        <fullName evidence="6">Spermine synthase</fullName>
    </submittedName>
</protein>
<sequence>MTANTIMMCFKVAPSYVSGPEFQSRLKKAGELALGELSSEPRQLEVAKDKLFIFTGTSGSHAVLRTYMTGLVTFDVQHFGEGEEYEWNNGKYDMEAIKKLKKNIEDLFGSAVENANSLFAPIRRGGQVWTYGITADERLMEPDYDKVSFETNSPWQNIKIMHSRELGNVLLLDDDIMLGESDLIYTQTLLGLGNPKRENYEGKEVLILGGGDGGILHELLKENPKFVTMAEIDEEVIKACRVHMRSVCGDSMDKFEGNNYKIIIEDCIKVMKEDLEQGKKYDFVINDLTEFPVDKENYGFAYDFKTTHLVMELALQLLKPQGKVLARGNSKSAVDYYPLVDEDIIKLGGQFKRRDAYVPSFRETYCLYEIWKV</sequence>
<feature type="domain" description="PABS" evidence="4">
    <location>
        <begin position="130"/>
        <end position="373"/>
    </location>
</feature>
<dbReference type="PROSITE" id="PS51006">
    <property type="entry name" value="PABS_2"/>
    <property type="match status" value="1"/>
</dbReference>
<dbReference type="Gene3D" id="2.30.140.10">
    <property type="entry name" value="Spermidine synthase, tetramerisation domain"/>
    <property type="match status" value="1"/>
</dbReference>
<dbReference type="GeneID" id="106170740"/>
<comment type="similarity">
    <text evidence="1">Belongs to the spermidine/spermine synthase family.</text>
</comment>
<dbReference type="GO" id="GO:0016768">
    <property type="term" value="F:spermine synthase activity"/>
    <property type="evidence" value="ECO:0007669"/>
    <property type="project" value="InterPro"/>
</dbReference>
<dbReference type="InterPro" id="IPR035246">
    <property type="entry name" value="Spermidine_synt_N"/>
</dbReference>
<dbReference type="PANTHER" id="PTHR46315:SF1">
    <property type="entry name" value="SPERMINE SYNTHASE"/>
    <property type="match status" value="1"/>
</dbReference>
<feature type="active site" description="Proton acceptor" evidence="3">
    <location>
        <position position="287"/>
    </location>
</feature>
<evidence type="ECO:0000313" key="5">
    <source>
        <dbReference type="Proteomes" id="UP000085678"/>
    </source>
</evidence>
<dbReference type="PANTHER" id="PTHR46315">
    <property type="entry name" value="SPERMINE SYNTHASE"/>
    <property type="match status" value="1"/>
</dbReference>
<dbReference type="Proteomes" id="UP000085678">
    <property type="component" value="Unplaced"/>
</dbReference>
<evidence type="ECO:0000256" key="3">
    <source>
        <dbReference type="PROSITE-ProRule" id="PRU00354"/>
    </source>
</evidence>